<gene>
    <name evidence="4" type="ORF">NCTC10526_00996</name>
</gene>
<name>A0A379LLK4_9GAMM</name>
<dbReference type="EMBL" id="UGVC01000001">
    <property type="protein sequence ID" value="SUD90654.1"/>
    <property type="molecule type" value="Genomic_DNA"/>
</dbReference>
<keyword evidence="2" id="KW-0067">ATP-binding</keyword>
<dbReference type="STRING" id="1123034.GCA_000685805_02253"/>
<keyword evidence="4" id="KW-0131">Cell cycle</keyword>
<dbReference type="InterPro" id="IPR040198">
    <property type="entry name" value="Fido_containing"/>
</dbReference>
<dbReference type="Pfam" id="PF13776">
    <property type="entry name" value="DUF4172"/>
    <property type="match status" value="1"/>
</dbReference>
<dbReference type="Gene3D" id="1.10.10.10">
    <property type="entry name" value="Winged helix-like DNA-binding domain superfamily/Winged helix DNA-binding domain"/>
    <property type="match status" value="1"/>
</dbReference>
<proteinExistence type="predicted"/>
<dbReference type="InterPro" id="IPR025230">
    <property type="entry name" value="DUF4172"/>
</dbReference>
<dbReference type="Pfam" id="PF02661">
    <property type="entry name" value="Fic"/>
    <property type="match status" value="1"/>
</dbReference>
<evidence type="ECO:0000313" key="4">
    <source>
        <dbReference type="EMBL" id="SUD90654.1"/>
    </source>
</evidence>
<accession>A0A379LLK4</accession>
<evidence type="ECO:0000259" key="3">
    <source>
        <dbReference type="PROSITE" id="PS51459"/>
    </source>
</evidence>
<evidence type="ECO:0000256" key="1">
    <source>
        <dbReference type="PIRSR" id="PIRSR640198-1"/>
    </source>
</evidence>
<protein>
    <submittedName>
        <fullName evidence="4">Protein involved in cell division</fullName>
    </submittedName>
</protein>
<feature type="active site" evidence="1">
    <location>
        <position position="209"/>
    </location>
</feature>
<dbReference type="Gene3D" id="1.10.3290.10">
    <property type="entry name" value="Fido-like domain"/>
    <property type="match status" value="1"/>
</dbReference>
<feature type="domain" description="Fido" evidence="3">
    <location>
        <begin position="117"/>
        <end position="274"/>
    </location>
</feature>
<dbReference type="PANTHER" id="PTHR13504:SF33">
    <property type="entry name" value="FIC FAMILY PROTEIN"/>
    <property type="match status" value="1"/>
</dbReference>
<dbReference type="PROSITE" id="PS51459">
    <property type="entry name" value="FIDO"/>
    <property type="match status" value="1"/>
</dbReference>
<organism evidence="4 5">
    <name type="scientific">Psychrobacter phenylpyruvicus</name>
    <dbReference type="NCBI Taxonomy" id="29432"/>
    <lineage>
        <taxon>Bacteria</taxon>
        <taxon>Pseudomonadati</taxon>
        <taxon>Pseudomonadota</taxon>
        <taxon>Gammaproteobacteria</taxon>
        <taxon>Moraxellales</taxon>
        <taxon>Moraxellaceae</taxon>
        <taxon>Psychrobacter</taxon>
    </lineage>
</organism>
<dbReference type="InterPro" id="IPR036388">
    <property type="entry name" value="WH-like_DNA-bd_sf"/>
</dbReference>
<reference evidence="4 5" key="1">
    <citation type="submission" date="2018-06" db="EMBL/GenBank/DDBJ databases">
        <authorList>
            <consortium name="Pathogen Informatics"/>
            <person name="Doyle S."/>
        </authorList>
    </citation>
    <scope>NUCLEOTIDE SEQUENCE [LARGE SCALE GENOMIC DNA]</scope>
    <source>
        <strain evidence="4 5">NCTC10526</strain>
    </source>
</reference>
<keyword evidence="4" id="KW-0132">Cell division</keyword>
<dbReference type="InterPro" id="IPR003812">
    <property type="entry name" value="Fido"/>
</dbReference>
<dbReference type="Proteomes" id="UP000254123">
    <property type="component" value="Unassembled WGS sequence"/>
</dbReference>
<sequence length="373" mass="42892">MTNCTYIHERQDWTQWQWSDKRLLSLVARVRHLQGSLIGKLSTLGFDLNSEAQLDAVALEVINTSEIEGENLDNEQVRSSVARHLGIETGTLSQSTREVDAVVEMVLEATYNFDRPLSIDDLFSWHHALFPTGKSGLYDIEVGQLRTDIKGPMRVVSGGYGREKVHFVAPNADRLSNELTEFLNWFNTTDELDLVLKAGIAHLWFVTLHPFDDGNGRLTRALTEKLLARSDGSRQRFYSMSAQILKKRNEYYQILERTQKGDMDITQWLIWFLETLEQSLIEAHETTQKTIVKAQFWQTHRQQALNERQLIMINKLLTDFYGKLTTKKWAVMTKCSQDTALRDINDLIDKSMLKKSQASGRSTSYEIDLKVSQ</sequence>
<dbReference type="GO" id="GO:0005524">
    <property type="term" value="F:ATP binding"/>
    <property type="evidence" value="ECO:0007669"/>
    <property type="project" value="UniProtKB-KW"/>
</dbReference>
<dbReference type="InterPro" id="IPR036597">
    <property type="entry name" value="Fido-like_dom_sf"/>
</dbReference>
<keyword evidence="2" id="KW-0547">Nucleotide-binding</keyword>
<evidence type="ECO:0000256" key="2">
    <source>
        <dbReference type="PIRSR" id="PIRSR640198-2"/>
    </source>
</evidence>
<dbReference type="GO" id="GO:0051301">
    <property type="term" value="P:cell division"/>
    <property type="evidence" value="ECO:0007669"/>
    <property type="project" value="UniProtKB-KW"/>
</dbReference>
<keyword evidence="5" id="KW-1185">Reference proteome</keyword>
<dbReference type="SUPFAM" id="SSF140931">
    <property type="entry name" value="Fic-like"/>
    <property type="match status" value="1"/>
</dbReference>
<dbReference type="AlphaFoldDB" id="A0A379LLK4"/>
<evidence type="ECO:0000313" key="5">
    <source>
        <dbReference type="Proteomes" id="UP000254123"/>
    </source>
</evidence>
<dbReference type="RefSeq" id="WP_028859703.1">
    <property type="nucleotide sequence ID" value="NZ_CAJHAQ010000001.1"/>
</dbReference>
<dbReference type="PANTHER" id="PTHR13504">
    <property type="entry name" value="FIDO DOMAIN-CONTAINING PROTEIN DDB_G0283145"/>
    <property type="match status" value="1"/>
</dbReference>
<feature type="binding site" evidence="2">
    <location>
        <begin position="213"/>
        <end position="220"/>
    </location>
    <ligand>
        <name>ATP</name>
        <dbReference type="ChEBI" id="CHEBI:30616"/>
    </ligand>
</feature>
<feature type="binding site" evidence="2">
    <location>
        <begin position="251"/>
        <end position="252"/>
    </location>
    <ligand>
        <name>ATP</name>
        <dbReference type="ChEBI" id="CHEBI:30616"/>
    </ligand>
</feature>